<dbReference type="Gene3D" id="1.20.58.1250">
    <property type="entry name" value="Tubulin Binding Cofactor C, N-terminal domain"/>
    <property type="match status" value="1"/>
</dbReference>
<evidence type="ECO:0000256" key="2">
    <source>
        <dbReference type="ARBA" id="ARBA00022490"/>
    </source>
</evidence>
<feature type="region of interest" description="Disordered" evidence="3">
    <location>
        <begin position="73"/>
        <end position="145"/>
    </location>
</feature>
<reference evidence="5 6" key="1">
    <citation type="submission" date="2015-03" db="EMBL/GenBank/DDBJ databases">
        <title>Genomics and transcriptomics of the oil-accumulating basidiomycete yeast T. oleaginosus allow insights into substrate utilization and the diverse evolutionary trajectories of mating systems in fungi.</title>
        <authorList>
            <consortium name="DOE Joint Genome Institute"/>
            <person name="Kourist R."/>
            <person name="Kracht O."/>
            <person name="Bracharz F."/>
            <person name="Lipzen A."/>
            <person name="Nolan M."/>
            <person name="Ohm R."/>
            <person name="Grigoriev I."/>
            <person name="Sun S."/>
            <person name="Heitman J."/>
            <person name="Bruck T."/>
            <person name="Nowrousian M."/>
        </authorList>
    </citation>
    <scope>NUCLEOTIDE SEQUENCE [LARGE SCALE GENOMIC DNA]</scope>
    <source>
        <strain evidence="5 6">IBC0246</strain>
    </source>
</reference>
<comment type="subcellular location">
    <subcellularLocation>
        <location evidence="1">Cytoplasm</location>
    </subcellularLocation>
</comment>
<dbReference type="Gene3D" id="2.160.20.70">
    <property type="match status" value="1"/>
</dbReference>
<dbReference type="InterPro" id="IPR027684">
    <property type="entry name" value="TBCC"/>
</dbReference>
<evidence type="ECO:0000313" key="5">
    <source>
        <dbReference type="EMBL" id="KLT40172.1"/>
    </source>
</evidence>
<name>A0A0J0XGL9_9TREE</name>
<accession>A0A0J0XGL9</accession>
<feature type="compositionally biased region" description="Basic and acidic residues" evidence="3">
    <location>
        <begin position="73"/>
        <end position="82"/>
    </location>
</feature>
<evidence type="ECO:0000313" key="6">
    <source>
        <dbReference type="Proteomes" id="UP000053611"/>
    </source>
</evidence>
<dbReference type="OrthoDB" id="194775at2759"/>
<keyword evidence="2" id="KW-0963">Cytoplasm</keyword>
<organism evidence="5 6">
    <name type="scientific">Cutaneotrichosporon oleaginosum</name>
    <dbReference type="NCBI Taxonomy" id="879819"/>
    <lineage>
        <taxon>Eukaryota</taxon>
        <taxon>Fungi</taxon>
        <taxon>Dikarya</taxon>
        <taxon>Basidiomycota</taxon>
        <taxon>Agaricomycotina</taxon>
        <taxon>Tremellomycetes</taxon>
        <taxon>Trichosporonales</taxon>
        <taxon>Trichosporonaceae</taxon>
        <taxon>Cutaneotrichosporon</taxon>
    </lineage>
</organism>
<feature type="compositionally biased region" description="Low complexity" evidence="3">
    <location>
        <begin position="90"/>
        <end position="115"/>
    </location>
</feature>
<dbReference type="GeneID" id="28987506"/>
<dbReference type="GO" id="GO:0007021">
    <property type="term" value="P:tubulin complex assembly"/>
    <property type="evidence" value="ECO:0007669"/>
    <property type="project" value="TreeGrafter"/>
</dbReference>
<dbReference type="PANTHER" id="PTHR15139">
    <property type="entry name" value="TUBULIN FOLDING COFACTOR C"/>
    <property type="match status" value="1"/>
</dbReference>
<dbReference type="InterPro" id="IPR038397">
    <property type="entry name" value="TBCC_N_sf"/>
</dbReference>
<dbReference type="Proteomes" id="UP000053611">
    <property type="component" value="Unassembled WGS sequence"/>
</dbReference>
<feature type="compositionally biased region" description="Pro residues" evidence="3">
    <location>
        <begin position="116"/>
        <end position="135"/>
    </location>
</feature>
<dbReference type="PANTHER" id="PTHR15139:SF0">
    <property type="entry name" value="TUBULIN-SPECIFIC CHAPERONE C"/>
    <property type="match status" value="1"/>
</dbReference>
<evidence type="ECO:0000256" key="1">
    <source>
        <dbReference type="ARBA" id="ARBA00004496"/>
    </source>
</evidence>
<proteinExistence type="predicted"/>
<keyword evidence="6" id="KW-1185">Reference proteome</keyword>
<dbReference type="RefSeq" id="XP_018276663.1">
    <property type="nucleotide sequence ID" value="XM_018426903.1"/>
</dbReference>
<evidence type="ECO:0000259" key="4">
    <source>
        <dbReference type="Pfam" id="PF07986"/>
    </source>
</evidence>
<dbReference type="Pfam" id="PF07986">
    <property type="entry name" value="TBCC"/>
    <property type="match status" value="1"/>
</dbReference>
<feature type="domain" description="Tubulin binding cofactor C-like" evidence="4">
    <location>
        <begin position="162"/>
        <end position="241"/>
    </location>
</feature>
<dbReference type="EMBL" id="KQ087240">
    <property type="protein sequence ID" value="KLT40172.1"/>
    <property type="molecule type" value="Genomic_DNA"/>
</dbReference>
<sequence>MSTIMASTSDAAAFYATFQRLKADTADALSHNAPDAAPKLAALRAALAAARPTLPSYDQRSYDTQVRDLETKLAASRADKPKSRFAFKRAPPTGASASAPASASSSRAHSASPASPASPVPPSSAPTPTPTPTPPATTYTLSAHRNRTLTPSDYAGVGSYTLTLSDLADCVVDLRASPGLTSLHARDMRRCVLLAPIMAGSAMLSDMHECAVALGAQQFRLHDSADCALLLHTASMPVVERACKTLTG</sequence>
<dbReference type="AlphaFoldDB" id="A0A0J0XGL9"/>
<gene>
    <name evidence="5" type="ORF">CC85DRAFT_330146</name>
</gene>
<dbReference type="InterPro" id="IPR016098">
    <property type="entry name" value="CAP/MinC_C"/>
</dbReference>
<protein>
    <recommendedName>
        <fullName evidence="4">Tubulin binding cofactor C-like domain-containing protein</fullName>
    </recommendedName>
</protein>
<dbReference type="GO" id="GO:0005737">
    <property type="term" value="C:cytoplasm"/>
    <property type="evidence" value="ECO:0007669"/>
    <property type="project" value="UniProtKB-SubCell"/>
</dbReference>
<dbReference type="GO" id="GO:0007023">
    <property type="term" value="P:post-chaperonin tubulin folding pathway"/>
    <property type="evidence" value="ECO:0007669"/>
    <property type="project" value="InterPro"/>
</dbReference>
<dbReference type="InterPro" id="IPR012945">
    <property type="entry name" value="Tubulin-bd_cofactor_C_dom"/>
</dbReference>
<evidence type="ECO:0000256" key="3">
    <source>
        <dbReference type="SAM" id="MobiDB-lite"/>
    </source>
</evidence>
<dbReference type="STRING" id="879819.A0A0J0XGL9"/>